<dbReference type="CDD" id="cd12797">
    <property type="entry name" value="M23_peptidase"/>
    <property type="match status" value="1"/>
</dbReference>
<keyword evidence="2" id="KW-0812">Transmembrane</keyword>
<dbReference type="SUPFAM" id="SSF51261">
    <property type="entry name" value="Duplicated hybrid motif"/>
    <property type="match status" value="1"/>
</dbReference>
<dbReference type="InterPro" id="IPR011055">
    <property type="entry name" value="Dup_hybrid_motif"/>
</dbReference>
<dbReference type="Gene3D" id="2.70.70.10">
    <property type="entry name" value="Glucose Permease (Domain IIA)"/>
    <property type="match status" value="1"/>
</dbReference>
<gene>
    <name evidence="4" type="ORF">EOE67_18315</name>
</gene>
<dbReference type="AlphaFoldDB" id="A0A437QF21"/>
<dbReference type="PANTHER" id="PTHR21666">
    <property type="entry name" value="PEPTIDASE-RELATED"/>
    <property type="match status" value="1"/>
</dbReference>
<feature type="coiled-coil region" evidence="1">
    <location>
        <begin position="70"/>
        <end position="97"/>
    </location>
</feature>
<organism evidence="4 5">
    <name type="scientific">Rheinheimera riviphila</name>
    <dbReference type="NCBI Taxonomy" id="1834037"/>
    <lineage>
        <taxon>Bacteria</taxon>
        <taxon>Pseudomonadati</taxon>
        <taxon>Pseudomonadota</taxon>
        <taxon>Gammaproteobacteria</taxon>
        <taxon>Chromatiales</taxon>
        <taxon>Chromatiaceae</taxon>
        <taxon>Rheinheimera</taxon>
    </lineage>
</organism>
<evidence type="ECO:0000259" key="3">
    <source>
        <dbReference type="Pfam" id="PF01551"/>
    </source>
</evidence>
<keyword evidence="2" id="KW-0472">Membrane</keyword>
<feature type="transmembrane region" description="Helical" evidence="2">
    <location>
        <begin position="23"/>
        <end position="45"/>
    </location>
</feature>
<sequence>MSLPVFYREQHRSHSFGATPRQWAVTAVLLFCIAMGLGAAAGRLWTDASQQVLPLSANPTVDAAQVEAIRLRAEHQIAALTAKVASLQAQVNRLNMVGERLIDAANLSLDEFDLHAAPAIGGPAQTPTEISLAELNHVLLQLTDLEQNLQSEQTRFALLESLDLNHNIGNNSQLSGRPVKSGYLSSGFGVRNDPFSGRPAVHKGVDFAGDEGDPVYATAGGIVTWAGERFGYGLMVEIEHADGYRSRYGHAKTVNTEIGSLVSKGQQIATLGNTGRSTGPHVHYEVLKDGQQIDPMLFVNRRTKNLYGSARTARQSQQ</sequence>
<dbReference type="OrthoDB" id="9805070at2"/>
<feature type="domain" description="M23ase beta-sheet core" evidence="3">
    <location>
        <begin position="201"/>
        <end position="295"/>
    </location>
</feature>
<dbReference type="PANTHER" id="PTHR21666:SF291">
    <property type="entry name" value="STAGE II SPORULATION PROTEIN Q"/>
    <property type="match status" value="1"/>
</dbReference>
<evidence type="ECO:0000256" key="2">
    <source>
        <dbReference type="SAM" id="Phobius"/>
    </source>
</evidence>
<reference evidence="4 5" key="1">
    <citation type="submission" date="2019-01" db="EMBL/GenBank/DDBJ databases">
        <authorList>
            <person name="Chen W.-M."/>
        </authorList>
    </citation>
    <scope>NUCLEOTIDE SEQUENCE [LARGE SCALE GENOMIC DNA]</scope>
    <source>
        <strain evidence="4 5">KYPC3</strain>
    </source>
</reference>
<dbReference type="Proteomes" id="UP000283077">
    <property type="component" value="Unassembled WGS sequence"/>
</dbReference>
<evidence type="ECO:0000313" key="4">
    <source>
        <dbReference type="EMBL" id="RVU33111.1"/>
    </source>
</evidence>
<keyword evidence="5" id="KW-1185">Reference proteome</keyword>
<feature type="coiled-coil region" evidence="1">
    <location>
        <begin position="132"/>
        <end position="162"/>
    </location>
</feature>
<dbReference type="Pfam" id="PF01551">
    <property type="entry name" value="Peptidase_M23"/>
    <property type="match status" value="1"/>
</dbReference>
<protein>
    <submittedName>
        <fullName evidence="4">M23 family metallopeptidase</fullName>
    </submittedName>
</protein>
<dbReference type="FunFam" id="2.70.70.10:FF:000006">
    <property type="entry name" value="M23 family peptidase"/>
    <property type="match status" value="1"/>
</dbReference>
<proteinExistence type="predicted"/>
<evidence type="ECO:0000256" key="1">
    <source>
        <dbReference type="SAM" id="Coils"/>
    </source>
</evidence>
<dbReference type="GO" id="GO:0004222">
    <property type="term" value="F:metalloendopeptidase activity"/>
    <property type="evidence" value="ECO:0007669"/>
    <property type="project" value="TreeGrafter"/>
</dbReference>
<comment type="caution">
    <text evidence="4">The sequence shown here is derived from an EMBL/GenBank/DDBJ whole genome shotgun (WGS) entry which is preliminary data.</text>
</comment>
<keyword evidence="1" id="KW-0175">Coiled coil</keyword>
<dbReference type="InterPro" id="IPR050570">
    <property type="entry name" value="Cell_wall_metabolism_enzyme"/>
</dbReference>
<name>A0A437QF21_9GAMM</name>
<dbReference type="RefSeq" id="WP_127700777.1">
    <property type="nucleotide sequence ID" value="NZ_SACS01000027.1"/>
</dbReference>
<accession>A0A437QF21</accession>
<keyword evidence="2" id="KW-1133">Transmembrane helix</keyword>
<evidence type="ECO:0000313" key="5">
    <source>
        <dbReference type="Proteomes" id="UP000283077"/>
    </source>
</evidence>
<dbReference type="InterPro" id="IPR016047">
    <property type="entry name" value="M23ase_b-sheet_dom"/>
</dbReference>
<dbReference type="EMBL" id="SACS01000027">
    <property type="protein sequence ID" value="RVU33111.1"/>
    <property type="molecule type" value="Genomic_DNA"/>
</dbReference>